<keyword evidence="3" id="KW-1185">Reference proteome</keyword>
<dbReference type="AlphaFoldDB" id="A0A1Y1VPM6"/>
<evidence type="ECO:0000313" key="3">
    <source>
        <dbReference type="Proteomes" id="UP000193944"/>
    </source>
</evidence>
<dbReference type="EMBL" id="MCFG01000663">
    <property type="protein sequence ID" value="ORX63261.1"/>
    <property type="molecule type" value="Genomic_DNA"/>
</dbReference>
<proteinExistence type="predicted"/>
<accession>A0A1Y1VPM6</accession>
<evidence type="ECO:0000256" key="1">
    <source>
        <dbReference type="SAM" id="SignalP"/>
    </source>
</evidence>
<dbReference type="Proteomes" id="UP000193944">
    <property type="component" value="Unassembled WGS sequence"/>
</dbReference>
<evidence type="ECO:0000313" key="2">
    <source>
        <dbReference type="EMBL" id="ORX63261.1"/>
    </source>
</evidence>
<protein>
    <submittedName>
        <fullName evidence="2">Uncharacterized protein</fullName>
    </submittedName>
</protein>
<reference evidence="2 3" key="2">
    <citation type="submission" date="2016-08" db="EMBL/GenBank/DDBJ databases">
        <title>Pervasive Adenine N6-methylation of Active Genes in Fungi.</title>
        <authorList>
            <consortium name="DOE Joint Genome Institute"/>
            <person name="Mondo S.J."/>
            <person name="Dannebaum R.O."/>
            <person name="Kuo R.C."/>
            <person name="Labutti K."/>
            <person name="Haridas S."/>
            <person name="Kuo A."/>
            <person name="Salamov A."/>
            <person name="Ahrendt S.R."/>
            <person name="Lipzen A."/>
            <person name="Sullivan W."/>
            <person name="Andreopoulos W.B."/>
            <person name="Clum A."/>
            <person name="Lindquist E."/>
            <person name="Daum C."/>
            <person name="Ramamoorthy G.K."/>
            <person name="Gryganskyi A."/>
            <person name="Culley D."/>
            <person name="Magnuson J.K."/>
            <person name="James T.Y."/>
            <person name="O'Malley M.A."/>
            <person name="Stajich J.E."/>
            <person name="Spatafora J.W."/>
            <person name="Visel A."/>
            <person name="Grigoriev I.V."/>
        </authorList>
    </citation>
    <scope>NUCLEOTIDE SEQUENCE [LARGE SCALE GENOMIC DNA]</scope>
    <source>
        <strain evidence="2 3">S4</strain>
    </source>
</reference>
<organism evidence="2 3">
    <name type="scientific">Anaeromyces robustus</name>
    <dbReference type="NCBI Taxonomy" id="1754192"/>
    <lineage>
        <taxon>Eukaryota</taxon>
        <taxon>Fungi</taxon>
        <taxon>Fungi incertae sedis</taxon>
        <taxon>Chytridiomycota</taxon>
        <taxon>Chytridiomycota incertae sedis</taxon>
        <taxon>Neocallimastigomycetes</taxon>
        <taxon>Neocallimastigales</taxon>
        <taxon>Neocallimastigaceae</taxon>
        <taxon>Anaeromyces</taxon>
    </lineage>
</organism>
<name>A0A1Y1VPM6_9FUNG</name>
<feature type="signal peptide" evidence="1">
    <location>
        <begin position="1"/>
        <end position="21"/>
    </location>
</feature>
<feature type="non-terminal residue" evidence="2">
    <location>
        <position position="101"/>
    </location>
</feature>
<gene>
    <name evidence="2" type="ORF">BCR32DRAFT_191335</name>
</gene>
<reference evidence="2 3" key="1">
    <citation type="submission" date="2016-08" db="EMBL/GenBank/DDBJ databases">
        <title>A Parts List for Fungal Cellulosomes Revealed by Comparative Genomics.</title>
        <authorList>
            <consortium name="DOE Joint Genome Institute"/>
            <person name="Haitjema C.H."/>
            <person name="Gilmore S.P."/>
            <person name="Henske J.K."/>
            <person name="Solomon K.V."/>
            <person name="De Groot R."/>
            <person name="Kuo A."/>
            <person name="Mondo S.J."/>
            <person name="Salamov A.A."/>
            <person name="Labutti K."/>
            <person name="Zhao Z."/>
            <person name="Chiniquy J."/>
            <person name="Barry K."/>
            <person name="Brewer H.M."/>
            <person name="Purvine S.O."/>
            <person name="Wright A.T."/>
            <person name="Boxma B."/>
            <person name="Van Alen T."/>
            <person name="Hackstein J.H."/>
            <person name="Baker S.E."/>
            <person name="Grigoriev I.V."/>
            <person name="O'Malley M.A."/>
        </authorList>
    </citation>
    <scope>NUCLEOTIDE SEQUENCE [LARGE SCALE GENOMIC DNA]</scope>
    <source>
        <strain evidence="2 3">S4</strain>
    </source>
</reference>
<comment type="caution">
    <text evidence="2">The sequence shown here is derived from an EMBL/GenBank/DDBJ whole genome shotgun (WGS) entry which is preliminary data.</text>
</comment>
<keyword evidence="1" id="KW-0732">Signal</keyword>
<dbReference type="OrthoDB" id="2251794at2759"/>
<sequence length="101" mass="10754">MRFSIKSVIAFLAVATPSALAYVNGPCNGMRGACIDYNECYNYGGNSYVGYCPGTGNNIRCCQVYRTSRDGRSGPCLPTELCSEESLPGYCPGGSNVQLCV</sequence>
<feature type="chain" id="PRO_5012598433" evidence="1">
    <location>
        <begin position="22"/>
        <end position="101"/>
    </location>
</feature>